<dbReference type="AlphaFoldDB" id="A0A0X8XB06"/>
<dbReference type="KEGG" id="hhk:HH1059_24830"/>
<dbReference type="CDD" id="cd05243">
    <property type="entry name" value="SDR_a5"/>
    <property type="match status" value="1"/>
</dbReference>
<dbReference type="RefSeq" id="WP_096406577.1">
    <property type="nucleotide sequence ID" value="NZ_AP017372.2"/>
</dbReference>
<evidence type="ECO:0000259" key="1">
    <source>
        <dbReference type="Pfam" id="PF13460"/>
    </source>
</evidence>
<name>A0A0X8XB06_HALHR</name>
<dbReference type="PANTHER" id="PTHR15020">
    <property type="entry name" value="FLAVIN REDUCTASE-RELATED"/>
    <property type="match status" value="1"/>
</dbReference>
<dbReference type="EMBL" id="AP017372">
    <property type="protein sequence ID" value="BAU56559.1"/>
    <property type="molecule type" value="Genomic_DNA"/>
</dbReference>
<reference evidence="2" key="1">
    <citation type="submission" date="2016-02" db="EMBL/GenBank/DDBJ databases">
        <title>Halorhodospira halochloris DSM-1059 complete genome, version 2.</title>
        <authorList>
            <person name="Tsukatani Y."/>
        </authorList>
    </citation>
    <scope>NUCLEOTIDE SEQUENCE</scope>
    <source>
        <strain evidence="2">DSM 1059</strain>
    </source>
</reference>
<dbReference type="SUPFAM" id="SSF51735">
    <property type="entry name" value="NAD(P)-binding Rossmann-fold domains"/>
    <property type="match status" value="1"/>
</dbReference>
<evidence type="ECO:0000313" key="3">
    <source>
        <dbReference type="Proteomes" id="UP000218890"/>
    </source>
</evidence>
<accession>A0A0X8XB06</accession>
<keyword evidence="3" id="KW-1185">Reference proteome</keyword>
<evidence type="ECO:0000313" key="2">
    <source>
        <dbReference type="EMBL" id="BAU56559.1"/>
    </source>
</evidence>
<dbReference type="Pfam" id="PF13460">
    <property type="entry name" value="NAD_binding_10"/>
    <property type="match status" value="1"/>
</dbReference>
<feature type="domain" description="NAD(P)-binding" evidence="1">
    <location>
        <begin position="7"/>
        <end position="186"/>
    </location>
</feature>
<dbReference type="Gene3D" id="3.40.50.720">
    <property type="entry name" value="NAD(P)-binding Rossmann-like Domain"/>
    <property type="match status" value="1"/>
</dbReference>
<proteinExistence type="predicted"/>
<organism evidence="2 3">
    <name type="scientific">Halorhodospira halochloris</name>
    <name type="common">Ectothiorhodospira halochloris</name>
    <dbReference type="NCBI Taxonomy" id="1052"/>
    <lineage>
        <taxon>Bacteria</taxon>
        <taxon>Pseudomonadati</taxon>
        <taxon>Pseudomonadota</taxon>
        <taxon>Gammaproteobacteria</taxon>
        <taxon>Chromatiales</taxon>
        <taxon>Ectothiorhodospiraceae</taxon>
        <taxon>Halorhodospira</taxon>
    </lineage>
</organism>
<dbReference type="InterPro" id="IPR016040">
    <property type="entry name" value="NAD(P)-bd_dom"/>
</dbReference>
<dbReference type="Proteomes" id="UP000218890">
    <property type="component" value="Chromosome"/>
</dbReference>
<gene>
    <name evidence="2" type="ORF">HH1059_24830</name>
</gene>
<dbReference type="OrthoDB" id="9803892at2"/>
<sequence length="216" mass="23536">MHILVVGAHGQIGSLLVERLAPSRHEVRAMVRYPDQQPALAARGASETVVADLERDCREAVRGVEGVIFTAGSGPLTGADKTDSVDRRGAKRIISAAEDAGVRRFIMVSAMRTECPEQAPEKLRYYLDAKREADEHLRNSSLDWTIVRPGRLLDTPGKGRIKFGEDLDYGEIPRSDVAALLGALIDVPASSRRILDAVTGETPIKQAIRELTQSAE</sequence>
<dbReference type="InterPro" id="IPR036291">
    <property type="entry name" value="NAD(P)-bd_dom_sf"/>
</dbReference>
<dbReference type="PANTHER" id="PTHR15020:SF50">
    <property type="entry name" value="UPF0659 PROTEIN YMR090W"/>
    <property type="match status" value="1"/>
</dbReference>
<protein>
    <submittedName>
        <fullName evidence="2">Oxidoreductase ylbE</fullName>
    </submittedName>
</protein>